<accession>A0A6J4KII8</accession>
<dbReference type="GO" id="GO:0005886">
    <property type="term" value="C:plasma membrane"/>
    <property type="evidence" value="ECO:0007669"/>
    <property type="project" value="UniProtKB-SubCell"/>
</dbReference>
<gene>
    <name evidence="11" type="ORF">AVDCRST_MAG68-821</name>
</gene>
<feature type="transmembrane region" description="Helical" evidence="10">
    <location>
        <begin position="44"/>
        <end position="70"/>
    </location>
</feature>
<comment type="subcellular location">
    <subcellularLocation>
        <location evidence="1">Cell membrane</location>
        <topology evidence="1">Multi-pass membrane protein</topology>
    </subcellularLocation>
</comment>
<feature type="transmembrane region" description="Helical" evidence="10">
    <location>
        <begin position="133"/>
        <end position="150"/>
    </location>
</feature>
<evidence type="ECO:0000256" key="6">
    <source>
        <dbReference type="ARBA" id="ARBA00022989"/>
    </source>
</evidence>
<dbReference type="CDD" id="cd13131">
    <property type="entry name" value="MATE_NorM_like"/>
    <property type="match status" value="1"/>
</dbReference>
<dbReference type="Pfam" id="PF01554">
    <property type="entry name" value="MatE"/>
    <property type="match status" value="2"/>
</dbReference>
<keyword evidence="6 10" id="KW-1133">Transmembrane helix</keyword>
<name>A0A6J4KII8_9BACT</name>
<evidence type="ECO:0000256" key="1">
    <source>
        <dbReference type="ARBA" id="ARBA00004651"/>
    </source>
</evidence>
<evidence type="ECO:0000256" key="7">
    <source>
        <dbReference type="ARBA" id="ARBA00023065"/>
    </source>
</evidence>
<feature type="transmembrane region" description="Helical" evidence="10">
    <location>
        <begin position="12"/>
        <end position="32"/>
    </location>
</feature>
<dbReference type="GO" id="GO:0042910">
    <property type="term" value="F:xenobiotic transmembrane transporter activity"/>
    <property type="evidence" value="ECO:0007669"/>
    <property type="project" value="InterPro"/>
</dbReference>
<keyword evidence="3" id="KW-0050">Antiport</keyword>
<evidence type="ECO:0000256" key="10">
    <source>
        <dbReference type="SAM" id="Phobius"/>
    </source>
</evidence>
<dbReference type="GO" id="GO:0006811">
    <property type="term" value="P:monoatomic ion transport"/>
    <property type="evidence" value="ECO:0007669"/>
    <property type="project" value="UniProtKB-KW"/>
</dbReference>
<dbReference type="InterPro" id="IPR050222">
    <property type="entry name" value="MATE_MdtK"/>
</dbReference>
<keyword evidence="7" id="KW-0406">Ion transport</keyword>
<keyword evidence="8 10" id="KW-0472">Membrane</keyword>
<feature type="transmembrane region" description="Helical" evidence="10">
    <location>
        <begin position="194"/>
        <end position="217"/>
    </location>
</feature>
<evidence type="ECO:0000256" key="3">
    <source>
        <dbReference type="ARBA" id="ARBA00022449"/>
    </source>
</evidence>
<organism evidence="11">
    <name type="scientific">uncultured Gemmatimonadota bacterium</name>
    <dbReference type="NCBI Taxonomy" id="203437"/>
    <lineage>
        <taxon>Bacteria</taxon>
        <taxon>Pseudomonadati</taxon>
        <taxon>Gemmatimonadota</taxon>
        <taxon>environmental samples</taxon>
    </lineage>
</organism>
<keyword evidence="5 10" id="KW-0812">Transmembrane</keyword>
<feature type="transmembrane region" description="Helical" evidence="10">
    <location>
        <begin position="274"/>
        <end position="297"/>
    </location>
</feature>
<feature type="transmembrane region" description="Helical" evidence="10">
    <location>
        <begin position="352"/>
        <end position="369"/>
    </location>
</feature>
<dbReference type="EMBL" id="CADCTW010000046">
    <property type="protein sequence ID" value="CAA9305907.1"/>
    <property type="molecule type" value="Genomic_DNA"/>
</dbReference>
<feature type="transmembrane region" description="Helical" evidence="10">
    <location>
        <begin position="414"/>
        <end position="436"/>
    </location>
</feature>
<evidence type="ECO:0000256" key="4">
    <source>
        <dbReference type="ARBA" id="ARBA00022475"/>
    </source>
</evidence>
<dbReference type="NCBIfam" id="TIGR00797">
    <property type="entry name" value="matE"/>
    <property type="match status" value="1"/>
</dbReference>
<evidence type="ECO:0000256" key="9">
    <source>
        <dbReference type="ARBA" id="ARBA00031636"/>
    </source>
</evidence>
<feature type="transmembrane region" description="Helical" evidence="10">
    <location>
        <begin position="91"/>
        <end position="113"/>
    </location>
</feature>
<feature type="transmembrane region" description="Helical" evidence="10">
    <location>
        <begin position="390"/>
        <end position="408"/>
    </location>
</feature>
<keyword evidence="2" id="KW-0813">Transport</keyword>
<dbReference type="AlphaFoldDB" id="A0A6J4KII8"/>
<evidence type="ECO:0000256" key="5">
    <source>
        <dbReference type="ARBA" id="ARBA00022692"/>
    </source>
</evidence>
<evidence type="ECO:0000256" key="8">
    <source>
        <dbReference type="ARBA" id="ARBA00023136"/>
    </source>
</evidence>
<dbReference type="PANTHER" id="PTHR43298:SF2">
    <property type="entry name" value="FMN_FAD EXPORTER YEEO-RELATED"/>
    <property type="match status" value="1"/>
</dbReference>
<sequence length="451" mass="47328">MTRRTRLFLHELRALALVAGPIMASQLGGIAMNTTDTIMVGPLGATALAAAGLASAVQFTVFVMCNGVVMGMIPLVSQAFGAGDREECRRVLVQGLWIACALALPATLVSLSGRRLALLLGQAPDVALLAGDYLTALAPGVLPLMLFMAFRQYLEGMGVTRAAMWMTLGGVILNVLGNQALIWGVPGVVRPLGVVGSGVATTVVRWGMLAGMVAYILRTPELHPFRGISLRPVAERLRRIVGLGVPVGAQLGAEVGIFALSAVMMGWLGPVQLAAHQVTINVASTTYMVPLGASIAGSIRVGQHVGAGDWRAVHRAALATYVLALGFMGCCALIFVAAPEAVIGLYTRDPEILRIGATLLLLAALFQLFDGAQAAGICVLRGAGDTRVPMWITMIGYWGVGFPVAYLLGFRTSMAHAGIWMGLTASLAVVALLMGLRVRQVLWAKGRGARR</sequence>
<dbReference type="InterPro" id="IPR048279">
    <property type="entry name" value="MdtK-like"/>
</dbReference>
<dbReference type="InterPro" id="IPR002528">
    <property type="entry name" value="MATE_fam"/>
</dbReference>
<protein>
    <recommendedName>
        <fullName evidence="9">Multidrug-efflux transporter</fullName>
    </recommendedName>
</protein>
<reference evidence="11" key="1">
    <citation type="submission" date="2020-02" db="EMBL/GenBank/DDBJ databases">
        <authorList>
            <person name="Meier V. D."/>
        </authorList>
    </citation>
    <scope>NUCLEOTIDE SEQUENCE</scope>
    <source>
        <strain evidence="11">AVDCRST_MAG68</strain>
    </source>
</reference>
<feature type="transmembrane region" description="Helical" evidence="10">
    <location>
        <begin position="318"/>
        <end position="346"/>
    </location>
</feature>
<keyword evidence="4" id="KW-1003">Cell membrane</keyword>
<dbReference type="PIRSF" id="PIRSF006603">
    <property type="entry name" value="DinF"/>
    <property type="match status" value="1"/>
</dbReference>
<dbReference type="PANTHER" id="PTHR43298">
    <property type="entry name" value="MULTIDRUG RESISTANCE PROTEIN NORM-RELATED"/>
    <property type="match status" value="1"/>
</dbReference>
<feature type="transmembrane region" description="Helical" evidence="10">
    <location>
        <begin position="162"/>
        <end position="182"/>
    </location>
</feature>
<dbReference type="GO" id="GO:0015297">
    <property type="term" value="F:antiporter activity"/>
    <property type="evidence" value="ECO:0007669"/>
    <property type="project" value="UniProtKB-KW"/>
</dbReference>
<proteinExistence type="predicted"/>
<feature type="transmembrane region" description="Helical" evidence="10">
    <location>
        <begin position="240"/>
        <end position="268"/>
    </location>
</feature>
<evidence type="ECO:0000256" key="2">
    <source>
        <dbReference type="ARBA" id="ARBA00022448"/>
    </source>
</evidence>
<evidence type="ECO:0000313" key="11">
    <source>
        <dbReference type="EMBL" id="CAA9305907.1"/>
    </source>
</evidence>